<accession>A0ABN0QMS9</accession>
<evidence type="ECO:0000313" key="2">
    <source>
        <dbReference type="Proteomes" id="UP000020681"/>
    </source>
</evidence>
<name>A0ABN0QMS9_MYCUL</name>
<protein>
    <submittedName>
        <fullName evidence="1">Uncharacterized protein</fullName>
    </submittedName>
</protein>
<evidence type="ECO:0000313" key="1">
    <source>
        <dbReference type="EMBL" id="EUA85967.1"/>
    </source>
</evidence>
<dbReference type="Proteomes" id="UP000020681">
    <property type="component" value="Unassembled WGS sequence"/>
</dbReference>
<dbReference type="EMBL" id="JAOL01000186">
    <property type="protein sequence ID" value="EUA85967.1"/>
    <property type="molecule type" value="Genomic_DNA"/>
</dbReference>
<sequence length="117" mass="13333">MEPLFPQRDPAQQRYPAWPASFDASLRLPWRQLQPVDPATLGPNPPDELKYDFGLIDDALSKLADRRMRLTLRIYAYNSCCNDSYPNNTNIAVPDWLRAIPGTTTSYPGRPTAWVPE</sequence>
<comment type="caution">
    <text evidence="1">The sequence shown here is derived from an EMBL/GenBank/DDBJ whole genome shotgun (WGS) entry which is preliminary data.</text>
</comment>
<organism evidence="1 2">
    <name type="scientific">Mycobacterium ulcerans str. Harvey</name>
    <dbReference type="NCBI Taxonomy" id="1299332"/>
    <lineage>
        <taxon>Bacteria</taxon>
        <taxon>Bacillati</taxon>
        <taxon>Actinomycetota</taxon>
        <taxon>Actinomycetes</taxon>
        <taxon>Mycobacteriales</taxon>
        <taxon>Mycobacteriaceae</taxon>
        <taxon>Mycobacterium</taxon>
        <taxon>Mycobacterium ulcerans group</taxon>
    </lineage>
</organism>
<gene>
    <name evidence="1" type="ORF">I551_7595</name>
</gene>
<reference evidence="1 2" key="1">
    <citation type="submission" date="2014-01" db="EMBL/GenBank/DDBJ databases">
        <authorList>
            <person name="Dobos K."/>
            <person name="Lenaerts A."/>
            <person name="Ordway D."/>
            <person name="DeGroote M.A."/>
            <person name="Parker T."/>
            <person name="Sizemore C."/>
            <person name="Tallon L.J."/>
            <person name="Sadzewicz L.K."/>
            <person name="Sengamalay N."/>
            <person name="Fraser C.M."/>
            <person name="Hine E."/>
            <person name="Shefchek K.A."/>
            <person name="Das S.P."/>
            <person name="Tettelin H."/>
        </authorList>
    </citation>
    <scope>NUCLEOTIDE SEQUENCE [LARGE SCALE GENOMIC DNA]</scope>
    <source>
        <strain evidence="1 2">Harvey</strain>
    </source>
</reference>
<proteinExistence type="predicted"/>
<keyword evidence="2" id="KW-1185">Reference proteome</keyword>